<dbReference type="Gene3D" id="3.90.75.20">
    <property type="match status" value="1"/>
</dbReference>
<dbReference type="InterPro" id="IPR044925">
    <property type="entry name" value="His-Me_finger_sf"/>
</dbReference>
<organism evidence="1 2">
    <name type="scientific">Mycobacteroides immunogenum</name>
    <dbReference type="NCBI Taxonomy" id="83262"/>
    <lineage>
        <taxon>Bacteria</taxon>
        <taxon>Bacillati</taxon>
        <taxon>Actinomycetota</taxon>
        <taxon>Actinomycetes</taxon>
        <taxon>Mycobacteriales</taxon>
        <taxon>Mycobacteriaceae</taxon>
        <taxon>Mycobacteroides</taxon>
    </lineage>
</organism>
<accession>A0A7V8LRT5</accession>
<evidence type="ECO:0000313" key="2">
    <source>
        <dbReference type="Proteomes" id="UP000037843"/>
    </source>
</evidence>
<name>A0A7V8LRT5_9MYCO</name>
<reference evidence="1 2" key="1">
    <citation type="submission" date="2015-09" db="EMBL/GenBank/DDBJ databases">
        <title>Genome Sequences of Mycobacterium immunogenum Isolates, Recuperated from a Chloraminated Drinking Water Distribution System Simulator Subjected to Episodes of Nitrification.</title>
        <authorList>
            <person name="Gomez-Alvarez V."/>
            <person name="Revetta R.P."/>
        </authorList>
    </citation>
    <scope>NUCLEOTIDE SEQUENCE [LARGE SCALE GENOMIC DNA]</scope>
    <source>
        <strain evidence="1 2">H008</strain>
    </source>
</reference>
<dbReference type="Proteomes" id="UP000037843">
    <property type="component" value="Unassembled WGS sequence"/>
</dbReference>
<comment type="caution">
    <text evidence="1">The sequence shown here is derived from an EMBL/GenBank/DDBJ whole genome shotgun (WGS) entry which is preliminary data.</text>
</comment>
<dbReference type="EMBL" id="LJFO01000003">
    <property type="protein sequence ID" value="KPG14750.1"/>
    <property type="molecule type" value="Genomic_DNA"/>
</dbReference>
<gene>
    <name evidence="1" type="ORF">AN908_06825</name>
</gene>
<protein>
    <recommendedName>
        <fullName evidence="3">HNH endonuclease</fullName>
    </recommendedName>
</protein>
<dbReference type="AlphaFoldDB" id="A0A7V8LRT5"/>
<proteinExistence type="predicted"/>
<evidence type="ECO:0000313" key="1">
    <source>
        <dbReference type="EMBL" id="KPG14750.1"/>
    </source>
</evidence>
<sequence length="128" mass="14159">MSGVPGYRASASGLIRSRRRILKQWVDGSGLKRVQIRDRPRQVHLLMLVTFCGPRPDGGFPVWVNGDRLDNRAENLLWGVPEPVVVRSEVCSRGHALDGAECWGAGRHRICRACVDGVPPIVDLPEVL</sequence>
<dbReference type="SUPFAM" id="SSF54060">
    <property type="entry name" value="His-Me finger endonucleases"/>
    <property type="match status" value="1"/>
</dbReference>
<evidence type="ECO:0008006" key="3">
    <source>
        <dbReference type="Google" id="ProtNLM"/>
    </source>
</evidence>